<proteinExistence type="predicted"/>
<evidence type="ECO:0000256" key="1">
    <source>
        <dbReference type="ARBA" id="ARBA00022729"/>
    </source>
</evidence>
<dbReference type="PANTHER" id="PTHR28154">
    <property type="entry name" value="CELL WALL SYNTHESIS PROTEIN KNH1-RELATED"/>
    <property type="match status" value="1"/>
</dbReference>
<evidence type="ECO:0000256" key="2">
    <source>
        <dbReference type="SAM" id="SignalP"/>
    </source>
</evidence>
<evidence type="ECO:0000259" key="4">
    <source>
        <dbReference type="Pfam" id="PF10342"/>
    </source>
</evidence>
<sequence length="254" mass="25401">MRYASNPLLFLAALCSYVYADVEFTVPAAGASVAGGTAFTVTWTDSGDAPSLSDLAGYQLMLYTGSNATPQQLYAISTGTHAAAGATVKVTIPVGTGGSVTNAYFFGMISTATAGGTVTNFSKRFSLTGMTGSFSAAVTTALGTVSGTSGPATVNAVADAADTVAGSSAAVDDGVYGTPYSLQTGPTKYASMQPLPGTAITATNTAPLYPTSSLVLATTFLAIPTVVTTVTQSLTDSHSSHANTVQSLNPDAIL</sequence>
<dbReference type="InterPro" id="IPR045328">
    <property type="entry name" value="Kre9/Knh1"/>
</dbReference>
<feature type="domain" description="Yeast cell wall synthesis Kre9/Knh1-like N-terminal" evidence="4">
    <location>
        <begin position="27"/>
        <end position="127"/>
    </location>
</feature>
<feature type="chain" id="PRO_5045560022" evidence="2">
    <location>
        <begin position="21"/>
        <end position="254"/>
    </location>
</feature>
<dbReference type="Pfam" id="PF10342">
    <property type="entry name" value="Kre9_KNH"/>
    <property type="match status" value="1"/>
</dbReference>
<dbReference type="Proteomes" id="UP001629113">
    <property type="component" value="Unassembled WGS sequence"/>
</dbReference>
<keyword evidence="6" id="KW-1185">Reference proteome</keyword>
<dbReference type="PANTHER" id="PTHR28154:SF1">
    <property type="entry name" value="CELL WALL SYNTHESIS PROTEIN KNH1-RELATED"/>
    <property type="match status" value="1"/>
</dbReference>
<reference evidence="5 6" key="1">
    <citation type="submission" date="2024-06" db="EMBL/GenBank/DDBJ databases">
        <title>Complete genome of Phlyctema vagabunda strain 19-DSS-EL-015.</title>
        <authorList>
            <person name="Fiorenzani C."/>
        </authorList>
    </citation>
    <scope>NUCLEOTIDE SEQUENCE [LARGE SCALE GENOMIC DNA]</scope>
    <source>
        <strain evidence="5 6">19-DSS-EL-015</strain>
    </source>
</reference>
<evidence type="ECO:0000313" key="6">
    <source>
        <dbReference type="Proteomes" id="UP001629113"/>
    </source>
</evidence>
<evidence type="ECO:0000259" key="3">
    <source>
        <dbReference type="Pfam" id="PF05390"/>
    </source>
</evidence>
<feature type="domain" description="Yeast cell wall synthesis Kre9/Knh1 C-terminal" evidence="3">
    <location>
        <begin position="176"/>
        <end position="245"/>
    </location>
</feature>
<evidence type="ECO:0000313" key="5">
    <source>
        <dbReference type="EMBL" id="KAL3423990.1"/>
    </source>
</evidence>
<organism evidence="5 6">
    <name type="scientific">Phlyctema vagabunda</name>
    <dbReference type="NCBI Taxonomy" id="108571"/>
    <lineage>
        <taxon>Eukaryota</taxon>
        <taxon>Fungi</taxon>
        <taxon>Dikarya</taxon>
        <taxon>Ascomycota</taxon>
        <taxon>Pezizomycotina</taxon>
        <taxon>Leotiomycetes</taxon>
        <taxon>Helotiales</taxon>
        <taxon>Dermateaceae</taxon>
        <taxon>Phlyctema</taxon>
    </lineage>
</organism>
<keyword evidence="1 2" id="KW-0732">Signal</keyword>
<dbReference type="Pfam" id="PF05390">
    <property type="entry name" value="Kre9_KNH1_C"/>
    <property type="match status" value="1"/>
</dbReference>
<comment type="caution">
    <text evidence="5">The sequence shown here is derived from an EMBL/GenBank/DDBJ whole genome shotgun (WGS) entry which is preliminary data.</text>
</comment>
<dbReference type="InterPro" id="IPR018466">
    <property type="entry name" value="Kre9/Knh1-like_N"/>
</dbReference>
<feature type="signal peptide" evidence="2">
    <location>
        <begin position="1"/>
        <end position="20"/>
    </location>
</feature>
<dbReference type="InterPro" id="IPR008659">
    <property type="entry name" value="Kre9/Knh1_C"/>
</dbReference>
<protein>
    <submittedName>
        <fullName evidence="5">Uncharacterized protein</fullName>
    </submittedName>
</protein>
<accession>A0ABR4PKX1</accession>
<dbReference type="EMBL" id="JBFCZG010000004">
    <property type="protein sequence ID" value="KAL3423990.1"/>
    <property type="molecule type" value="Genomic_DNA"/>
</dbReference>
<name>A0ABR4PKX1_9HELO</name>
<gene>
    <name evidence="5" type="ORF">PVAG01_05736</name>
</gene>